<dbReference type="AlphaFoldDB" id="A0A6C0KRH7"/>
<dbReference type="EMBL" id="MN740943">
    <property type="protein sequence ID" value="QHU19014.1"/>
    <property type="molecule type" value="Genomic_DNA"/>
</dbReference>
<evidence type="ECO:0000313" key="1">
    <source>
        <dbReference type="EMBL" id="QHU19014.1"/>
    </source>
</evidence>
<reference evidence="1" key="1">
    <citation type="journal article" date="2020" name="Nature">
        <title>Giant virus diversity and host interactions through global metagenomics.</title>
        <authorList>
            <person name="Schulz F."/>
            <person name="Roux S."/>
            <person name="Paez-Espino D."/>
            <person name="Jungbluth S."/>
            <person name="Walsh D.A."/>
            <person name="Denef V.J."/>
            <person name="McMahon K.D."/>
            <person name="Konstantinidis K.T."/>
            <person name="Eloe-Fadrosh E.A."/>
            <person name="Kyrpides N.C."/>
            <person name="Woyke T."/>
        </authorList>
    </citation>
    <scope>NUCLEOTIDE SEQUENCE</scope>
    <source>
        <strain evidence="1">GVMAG-S-3300013014-104</strain>
    </source>
</reference>
<protein>
    <submittedName>
        <fullName evidence="1">Uncharacterized protein</fullName>
    </submittedName>
</protein>
<name>A0A6C0KRH7_9ZZZZ</name>
<proteinExistence type="predicted"/>
<sequence>MGLLNESKDLFKNIDNLPTELIGMIYEYIPKIVKVFLSKKIYLEDHWLIRKYINKRDIENYIRTMIRQDNKFVFNEILKENKKKMVRNEKILL</sequence>
<organism evidence="1">
    <name type="scientific">viral metagenome</name>
    <dbReference type="NCBI Taxonomy" id="1070528"/>
    <lineage>
        <taxon>unclassified sequences</taxon>
        <taxon>metagenomes</taxon>
        <taxon>organismal metagenomes</taxon>
    </lineage>
</organism>
<accession>A0A6C0KRH7</accession>